<dbReference type="SMART" id="SM00271">
    <property type="entry name" value="DnaJ"/>
    <property type="match status" value="1"/>
</dbReference>
<name>A0A5P1R948_9GAMM</name>
<dbReference type="KEGG" id="ncu:F0U83_05015"/>
<gene>
    <name evidence="3" type="ORF">F0U83_05015</name>
</gene>
<dbReference type="AlphaFoldDB" id="A0A5P1R948"/>
<dbReference type="InterPro" id="IPR036869">
    <property type="entry name" value="J_dom_sf"/>
</dbReference>
<accession>A0A5P1R948</accession>
<dbReference type="EMBL" id="CP043869">
    <property type="protein sequence ID" value="QEQ96117.1"/>
    <property type="molecule type" value="Genomic_DNA"/>
</dbReference>
<evidence type="ECO:0000313" key="4">
    <source>
        <dbReference type="Proteomes" id="UP000324760"/>
    </source>
</evidence>
<dbReference type="InterPro" id="IPR021059">
    <property type="entry name" value="DnaJ-related_N"/>
</dbReference>
<dbReference type="InterPro" id="IPR001623">
    <property type="entry name" value="DnaJ_domain"/>
</dbReference>
<dbReference type="Pfam" id="PF00226">
    <property type="entry name" value="DnaJ"/>
    <property type="match status" value="1"/>
</dbReference>
<sequence length="206" mass="23794">MSDPFVALILKTLQDQPQGFSEYELIKIFESHGLFADQNNLSDSDLALFQKHFLTMNALYRLQQTLWQEEQVLLSISPLSISIEKCDENTFNSNTEMFPAEISAAALRNYYLDTREFESTQAEEVQTMLRQFWARFYCIDKRLEALKRLEIDIDNPTPSIIKQQYKKQATRHHPDKGGSPEAFIAIREAYECLITLQGEAVQTGQT</sequence>
<dbReference type="RefSeq" id="WP_138988823.1">
    <property type="nucleotide sequence ID" value="NZ_CP043869.1"/>
</dbReference>
<dbReference type="Pfam" id="PF12339">
    <property type="entry name" value="DNAJ_related"/>
    <property type="match status" value="1"/>
</dbReference>
<keyword evidence="4" id="KW-1185">Reference proteome</keyword>
<evidence type="ECO:0000313" key="3">
    <source>
        <dbReference type="EMBL" id="QEQ96117.1"/>
    </source>
</evidence>
<keyword evidence="1" id="KW-0143">Chaperone</keyword>
<evidence type="ECO:0000259" key="2">
    <source>
        <dbReference type="PROSITE" id="PS50076"/>
    </source>
</evidence>
<dbReference type="CDD" id="cd06257">
    <property type="entry name" value="DnaJ"/>
    <property type="match status" value="1"/>
</dbReference>
<protein>
    <submittedName>
        <fullName evidence="3">DnaJ domain-containing protein</fullName>
    </submittedName>
</protein>
<reference evidence="3 4" key="1">
    <citation type="journal article" date="2019" name="Biochem. Eng. J.">
        <title>Metabolic engineering of the marine bacteria Neptunomonas concharum for the production of acetoin and meso-2,3-butanediol from acetate.</title>
        <authorList>
            <person name="Li W."/>
            <person name="Pu N."/>
            <person name="Liu C.-X."/>
            <person name="Yuan Q.-P."/>
            <person name="Li Z.-J."/>
        </authorList>
    </citation>
    <scope>NUCLEOTIDE SEQUENCE [LARGE SCALE GENOMIC DNA]</scope>
    <source>
        <strain evidence="3 4">JCM17730</strain>
    </source>
</reference>
<proteinExistence type="predicted"/>
<dbReference type="Proteomes" id="UP000324760">
    <property type="component" value="Chromosome"/>
</dbReference>
<dbReference type="SUPFAM" id="SSF46565">
    <property type="entry name" value="Chaperone J-domain"/>
    <property type="match status" value="1"/>
</dbReference>
<evidence type="ECO:0000256" key="1">
    <source>
        <dbReference type="ARBA" id="ARBA00023186"/>
    </source>
</evidence>
<dbReference type="OrthoDB" id="581986at2"/>
<dbReference type="Gene3D" id="1.10.287.110">
    <property type="entry name" value="DnaJ domain"/>
    <property type="match status" value="1"/>
</dbReference>
<feature type="domain" description="J" evidence="2">
    <location>
        <begin position="144"/>
        <end position="198"/>
    </location>
</feature>
<organism evidence="3 4">
    <name type="scientific">Neptunomonas concharum</name>
    <dbReference type="NCBI Taxonomy" id="1031538"/>
    <lineage>
        <taxon>Bacteria</taxon>
        <taxon>Pseudomonadati</taxon>
        <taxon>Pseudomonadota</taxon>
        <taxon>Gammaproteobacteria</taxon>
        <taxon>Oceanospirillales</taxon>
        <taxon>Oceanospirillaceae</taxon>
        <taxon>Neptunomonas</taxon>
    </lineage>
</organism>
<dbReference type="PROSITE" id="PS50076">
    <property type="entry name" value="DNAJ_2"/>
    <property type="match status" value="1"/>
</dbReference>